<comment type="caution">
    <text evidence="2">The sequence shown here is derived from an EMBL/GenBank/DDBJ whole genome shotgun (WGS) entry which is preliminary data.</text>
</comment>
<dbReference type="EMBL" id="JBHFNS010000090">
    <property type="protein sequence ID" value="MFB2938535.1"/>
    <property type="molecule type" value="Genomic_DNA"/>
</dbReference>
<accession>A0ABV4YL18</accession>
<reference evidence="2 3" key="1">
    <citation type="submission" date="2024-09" db="EMBL/GenBank/DDBJ databases">
        <title>Floridaenema gen nov. (Aerosakkonemataceae, Aerosakkonematales ord. nov., Cyanobacteria) from benthic tropical and subtropical fresh waters, with the description of four new species.</title>
        <authorList>
            <person name="Moretto J.A."/>
            <person name="Berthold D.E."/>
            <person name="Lefler F.W."/>
            <person name="Huang I.-S."/>
            <person name="Laughinghouse H. IV."/>
        </authorList>
    </citation>
    <scope>NUCLEOTIDE SEQUENCE [LARGE SCALE GENOMIC DNA]</scope>
    <source>
        <strain evidence="2 3">BLCC-F154</strain>
    </source>
</reference>
<dbReference type="InterPro" id="IPR025359">
    <property type="entry name" value="SduA_C"/>
</dbReference>
<dbReference type="RefSeq" id="WP_413260017.1">
    <property type="nucleotide sequence ID" value="NZ_JBHFNS010000090.1"/>
</dbReference>
<gene>
    <name evidence="2" type="ORF">ACE1B6_25075</name>
</gene>
<keyword evidence="3" id="KW-1185">Reference proteome</keyword>
<feature type="domain" description="Shedu protein SduA C-terminal" evidence="1">
    <location>
        <begin position="32"/>
        <end position="124"/>
    </location>
</feature>
<evidence type="ECO:0000313" key="2">
    <source>
        <dbReference type="EMBL" id="MFB2938535.1"/>
    </source>
</evidence>
<dbReference type="Proteomes" id="UP001576776">
    <property type="component" value="Unassembled WGS sequence"/>
</dbReference>
<evidence type="ECO:0000313" key="3">
    <source>
        <dbReference type="Proteomes" id="UP001576776"/>
    </source>
</evidence>
<name>A0ABV4YL18_9CYAN</name>
<proteinExistence type="predicted"/>
<organism evidence="2 3">
    <name type="scientific">Floridaenema fluviatile BLCC-F154</name>
    <dbReference type="NCBI Taxonomy" id="3153640"/>
    <lineage>
        <taxon>Bacteria</taxon>
        <taxon>Bacillati</taxon>
        <taxon>Cyanobacteriota</taxon>
        <taxon>Cyanophyceae</taxon>
        <taxon>Oscillatoriophycideae</taxon>
        <taxon>Aerosakkonematales</taxon>
        <taxon>Aerosakkonemataceae</taxon>
        <taxon>Floridanema</taxon>
        <taxon>Floridanema fluviatile</taxon>
    </lineage>
</organism>
<dbReference type="Pfam" id="PF14082">
    <property type="entry name" value="SduA_C"/>
    <property type="match status" value="1"/>
</dbReference>
<sequence length="130" mass="15452">MKTFLPFEFDVRLCIEQLTEFQQLLARRRNLSEREEILPFFRNRPHLSAFVGTYHPKINRYDRIAFEYDLFGDFASDLVIGDYSNNAYCFVEFEAAESDSIFRSKSSKITPEWSPRFEQGLSQLIIKDFK</sequence>
<evidence type="ECO:0000259" key="1">
    <source>
        <dbReference type="Pfam" id="PF14082"/>
    </source>
</evidence>
<protein>
    <submittedName>
        <fullName evidence="2">Shedu anti-phage system protein SduA domain-containing protein</fullName>
    </submittedName>
</protein>